<evidence type="ECO:0000313" key="2">
    <source>
        <dbReference type="Proteomes" id="UP000199180"/>
    </source>
</evidence>
<accession>A0A1I0IZ93</accession>
<reference evidence="1 2" key="1">
    <citation type="submission" date="2016-10" db="EMBL/GenBank/DDBJ databases">
        <authorList>
            <person name="de Groot N.N."/>
        </authorList>
    </citation>
    <scope>NUCLEOTIDE SEQUENCE [LARGE SCALE GENOMIC DNA]</scope>
    <source>
        <strain evidence="1 2">DSM 17862</strain>
    </source>
</reference>
<dbReference type="Proteomes" id="UP000199180">
    <property type="component" value="Unassembled WGS sequence"/>
</dbReference>
<sequence>MMCPTEARRSREMWCAAVMTVFHDSWRQLGRKNANPADIRRHALLYFSSKDGIEVVSLTGIDATPEQLADVCIDPTARDRIKRLEDL</sequence>
<organism evidence="1 2">
    <name type="scientific">Paracoccus homiensis</name>
    <dbReference type="NCBI Taxonomy" id="364199"/>
    <lineage>
        <taxon>Bacteria</taxon>
        <taxon>Pseudomonadati</taxon>
        <taxon>Pseudomonadota</taxon>
        <taxon>Alphaproteobacteria</taxon>
        <taxon>Rhodobacterales</taxon>
        <taxon>Paracoccaceae</taxon>
        <taxon>Paracoccus</taxon>
    </lineage>
</organism>
<keyword evidence="2" id="KW-1185">Reference proteome</keyword>
<dbReference type="AlphaFoldDB" id="A0A1I0IZ93"/>
<dbReference type="EMBL" id="FOHO01000020">
    <property type="protein sequence ID" value="SEU02743.1"/>
    <property type="molecule type" value="Genomic_DNA"/>
</dbReference>
<name>A0A1I0IZ93_9RHOB</name>
<evidence type="ECO:0000313" key="1">
    <source>
        <dbReference type="EMBL" id="SEU02743.1"/>
    </source>
</evidence>
<dbReference type="STRING" id="364199.SAMN04489858_12033"/>
<proteinExistence type="predicted"/>
<dbReference type="RefSeq" id="WP_139206565.1">
    <property type="nucleotide sequence ID" value="NZ_FOHO01000020.1"/>
</dbReference>
<gene>
    <name evidence="1" type="ORF">SAMN04489858_12033</name>
</gene>
<protein>
    <submittedName>
        <fullName evidence="1">Uncharacterized protein</fullName>
    </submittedName>
</protein>